<evidence type="ECO:0000256" key="1">
    <source>
        <dbReference type="SAM" id="MobiDB-lite"/>
    </source>
</evidence>
<feature type="compositionally biased region" description="Basic and acidic residues" evidence="1">
    <location>
        <begin position="159"/>
        <end position="169"/>
    </location>
</feature>
<dbReference type="SUPFAM" id="SSF48452">
    <property type="entry name" value="TPR-like"/>
    <property type="match status" value="1"/>
</dbReference>
<dbReference type="EMBL" id="JAIFTL010000277">
    <property type="protein sequence ID" value="KAG9320579.1"/>
    <property type="molecule type" value="Genomic_DNA"/>
</dbReference>
<dbReference type="PANTHER" id="PTHR31859:SF1">
    <property type="entry name" value="TETRATRICOPEPTIDE REPEAT PROTEIN 39C"/>
    <property type="match status" value="1"/>
</dbReference>
<dbReference type="GO" id="GO:0005829">
    <property type="term" value="C:cytosol"/>
    <property type="evidence" value="ECO:0007669"/>
    <property type="project" value="TreeGrafter"/>
</dbReference>
<dbReference type="InterPro" id="IPR019412">
    <property type="entry name" value="IML2/TPR_39"/>
</dbReference>
<organism evidence="2 3">
    <name type="scientific">Mortierella alpina</name>
    <name type="common">Oleaginous fungus</name>
    <name type="synonym">Mortierella renispora</name>
    <dbReference type="NCBI Taxonomy" id="64518"/>
    <lineage>
        <taxon>Eukaryota</taxon>
        <taxon>Fungi</taxon>
        <taxon>Fungi incertae sedis</taxon>
        <taxon>Mucoromycota</taxon>
        <taxon>Mortierellomycotina</taxon>
        <taxon>Mortierellomycetes</taxon>
        <taxon>Mortierellales</taxon>
        <taxon>Mortierellaceae</taxon>
        <taxon>Mortierella</taxon>
    </lineage>
</organism>
<gene>
    <name evidence="2" type="ORF">KVV02_008340</name>
</gene>
<dbReference type="GO" id="GO:0005634">
    <property type="term" value="C:nucleus"/>
    <property type="evidence" value="ECO:0007669"/>
    <property type="project" value="TreeGrafter"/>
</dbReference>
<feature type="region of interest" description="Disordered" evidence="1">
    <location>
        <begin position="109"/>
        <end position="169"/>
    </location>
</feature>
<reference evidence="2" key="1">
    <citation type="submission" date="2021-07" db="EMBL/GenBank/DDBJ databases">
        <title>Draft genome of Mortierella alpina, strain LL118, isolated from an aspen leaf litter sample.</title>
        <authorList>
            <person name="Yang S."/>
            <person name="Vinatzer B.A."/>
        </authorList>
    </citation>
    <scope>NUCLEOTIDE SEQUENCE</scope>
    <source>
        <strain evidence="2">LL118</strain>
    </source>
</reference>
<comment type="caution">
    <text evidence="2">The sequence shown here is derived from an EMBL/GenBank/DDBJ whole genome shotgun (WGS) entry which is preliminary data.</text>
</comment>
<proteinExistence type="predicted"/>
<evidence type="ECO:0008006" key="4">
    <source>
        <dbReference type="Google" id="ProtNLM"/>
    </source>
</evidence>
<dbReference type="Pfam" id="PF10300">
    <property type="entry name" value="Iml2-TPR_39"/>
    <property type="match status" value="2"/>
</dbReference>
<dbReference type="AlphaFoldDB" id="A0A9P8A1A8"/>
<feature type="compositionally biased region" description="Low complexity" evidence="1">
    <location>
        <begin position="142"/>
        <end position="158"/>
    </location>
</feature>
<name>A0A9P8A1A8_MORAP</name>
<dbReference type="GO" id="GO:0005741">
    <property type="term" value="C:mitochondrial outer membrane"/>
    <property type="evidence" value="ECO:0007669"/>
    <property type="project" value="TreeGrafter"/>
</dbReference>
<dbReference type="InterPro" id="IPR011990">
    <property type="entry name" value="TPR-like_helical_dom_sf"/>
</dbReference>
<protein>
    <recommendedName>
        <fullName evidence="4">Inclusion body clearance protein IML2</fullName>
    </recommendedName>
</protein>
<sequence length="794" mass="89294">MPPSAKTEKDNLGEGFPAYNPSRRRETPPELKKPVPHYRHLVRWNDKQPVASLEERQMNHDLVVLRHALDLFLDLKMTESEALLMRGPQPVSADETTVPDYASVYPTAAQSASKAARNKDNETSLAEDDQKSSNCEEEDDSTSLSTEAQEKLSLGSSGESEKKGKGSKETRSMYYDLGRSIIQGMRAIATFDPDEIAMGMKLFEQTIKTADKQRKGSMLGMGSVKAVGSFVVGSIGAGSFKSMTRVQKHAELIFAEATILRAGLSVFYHMDLWMVLEEAINLRSAFTIIQGLKSFMDSVESELRAGKNIDHYQIDEHLVSGVTLSYSLYNIIISFLPDVIIKMLQFIGFPSDRDWGMAMLAACGDWDPSAAAAESPEEHQERLSSSANEGIRRQFCDMVPVIYHIIVSSFIPMKHVDFAYAKRINDYNLGLYPDSPFFIFFKGRHLQVSSKLDEAIATYRSVKAVGPRWHNFTHILVFEELMCAMMQADHDTACEKSRQLLKESRWSKCCYRYLTAITGLERGKSSEKKKINALMDKVEDGMQKIAGVNLFFETFCARKAKRYAKEGHLLLPSFDFMILWNSFDMMPPKSLKRALDIISDEVRRLKQLLPSKMKERESRPLAAKDQTIEAATGGYLSGMFSSKNASAKESKVGSYENFYDDYCLAHFLQGVVAYHLAFFPEEPFDAEMCALALESFDTVFRYAPLINDDTYTYYFSHYYKAKIWIHQGRLEEAEVRFKYLLGLTNTSVLGLPALLGGKGRNSLEVFLLLKTHSGQLDLEAAKTSADSGSVNSGK</sequence>
<evidence type="ECO:0000313" key="2">
    <source>
        <dbReference type="EMBL" id="KAG9320579.1"/>
    </source>
</evidence>
<feature type="compositionally biased region" description="Basic and acidic residues" evidence="1">
    <location>
        <begin position="23"/>
        <end position="33"/>
    </location>
</feature>
<dbReference type="PANTHER" id="PTHR31859">
    <property type="entry name" value="TETRATRICOPEPTIDE REPEAT PROTEIN 39 FAMILY MEMBER"/>
    <property type="match status" value="1"/>
</dbReference>
<feature type="region of interest" description="Disordered" evidence="1">
    <location>
        <begin position="1"/>
        <end position="34"/>
    </location>
</feature>
<accession>A0A9P8A1A8</accession>
<feature type="compositionally biased region" description="Basic and acidic residues" evidence="1">
    <location>
        <begin position="1"/>
        <end position="12"/>
    </location>
</feature>
<evidence type="ECO:0000313" key="3">
    <source>
        <dbReference type="Proteomes" id="UP000717515"/>
    </source>
</evidence>
<dbReference type="Proteomes" id="UP000717515">
    <property type="component" value="Unassembled WGS sequence"/>
</dbReference>